<evidence type="ECO:0000313" key="3">
    <source>
        <dbReference type="Proteomes" id="UP001396898"/>
    </source>
</evidence>
<feature type="region of interest" description="Disordered" evidence="1">
    <location>
        <begin position="288"/>
        <end position="310"/>
    </location>
</feature>
<accession>A0ABR1SV20</accession>
<reference evidence="2 3" key="1">
    <citation type="submission" date="2023-01" db="EMBL/GenBank/DDBJ databases">
        <title>Analysis of 21 Apiospora genomes using comparative genomics revels a genus with tremendous synthesis potential of carbohydrate active enzymes and secondary metabolites.</title>
        <authorList>
            <person name="Sorensen T."/>
        </authorList>
    </citation>
    <scope>NUCLEOTIDE SEQUENCE [LARGE SCALE GENOMIC DNA]</scope>
    <source>
        <strain evidence="2 3">CBS 20057</strain>
    </source>
</reference>
<evidence type="ECO:0000256" key="1">
    <source>
        <dbReference type="SAM" id="MobiDB-lite"/>
    </source>
</evidence>
<comment type="caution">
    <text evidence="2">The sequence shown here is derived from an EMBL/GenBank/DDBJ whole genome shotgun (WGS) entry which is preliminary data.</text>
</comment>
<dbReference type="Gene3D" id="3.60.130.30">
    <property type="match status" value="1"/>
</dbReference>
<feature type="compositionally biased region" description="Basic and acidic residues" evidence="1">
    <location>
        <begin position="288"/>
        <end position="306"/>
    </location>
</feature>
<dbReference type="Proteomes" id="UP001396898">
    <property type="component" value="Unassembled WGS sequence"/>
</dbReference>
<protein>
    <submittedName>
        <fullName evidence="2">Uncharacterized protein</fullName>
    </submittedName>
</protein>
<organism evidence="2 3">
    <name type="scientific">Apiospora marii</name>
    <dbReference type="NCBI Taxonomy" id="335849"/>
    <lineage>
        <taxon>Eukaryota</taxon>
        <taxon>Fungi</taxon>
        <taxon>Dikarya</taxon>
        <taxon>Ascomycota</taxon>
        <taxon>Pezizomycotina</taxon>
        <taxon>Sordariomycetes</taxon>
        <taxon>Xylariomycetidae</taxon>
        <taxon>Amphisphaeriales</taxon>
        <taxon>Apiosporaceae</taxon>
        <taxon>Apiospora</taxon>
    </lineage>
</organism>
<proteinExistence type="predicted"/>
<name>A0ABR1SV20_9PEZI</name>
<sequence length="527" mass="59658">MDIGGMIESAGRPTNGQYGVVQGVRKNPITNNVEIFEGRLCKWASNVCHLDDAAVTVEPLEGYEVEHQDDSVQSLLNTLTPALIDDVTTPTYLAYEYSHRQGRYGVVIEDFRLNGFKVHRRTYPMFDAKAIGPKGYSKWPRAEQIQQQATNRAKLDQLSQEETLHAIASLLLTDKAKLKQERRFWNRDGNLRRKLADMWPMLKAEVHGQMFRTRNDPEKRREVMQGFRACRGRTDAEYEACLKMASDMYDKAGPLRDDNKHHDYLVDVEAGKLAFAWRYPFEKPDPTRHGTTYDHHLIQKPNRDPRSPNCPRTELHRAVCGVEHYGLRTELIAADLAHLKFQRFSQAKHGFGAQTKAGPGGDAAWQNEFPKLLTGLYGLATKQLRESLVRWDPVLEAECVAIHNSFPTDYQLRSVEGHRDVTDFKHGLAGLVTFGDFDQGGDLVLKELGVRIPFPSGSHCHLRGRELHHAITEYTGGNKGGLRHSLVMTNKETVRRLHHDRLDPGVKVIEAAVAQALGNGDYTAMYD</sequence>
<evidence type="ECO:0000313" key="2">
    <source>
        <dbReference type="EMBL" id="KAK8037535.1"/>
    </source>
</evidence>
<dbReference type="EMBL" id="JAQQWI010000002">
    <property type="protein sequence ID" value="KAK8037535.1"/>
    <property type="molecule type" value="Genomic_DNA"/>
</dbReference>
<gene>
    <name evidence="2" type="ORF">PG991_000881</name>
</gene>
<keyword evidence="3" id="KW-1185">Reference proteome</keyword>